<sequence length="533" mass="59654">MEYIRTVFSLILLLLTISQMNCKKHRKNRKDKESLMLATHQIAWINGTADLECHTPDTLTDEDYMGISWYKDDLTISENDDTRYTLSGNDRHFSIYDLMAEDSGVYSCEAAFGNGPVRFAVSLTVADPDKIKGSLLEVWNKQNALGIQQNLLGNAPYRRTDIVDHPIRKGFKGGNLKLPCDIIGNPSVDYAWYKNGRPIPAGGPGRSRSVYRLDNLETSDAGNYTCVATNYFGNLTRSFTVEVDSCMAEAPKILSTTPVNPVVQLHAEVQLECIIENCRDAPRVAWFKQAPGSGIVPMDTRDMLHITQCIASPYGELNRYRCSYVISNFTAADAGVYLCHARNTLEREDIHRVTLELDQRQDQEKQRETVTYLYYILGGVVFFIVIFVGLACWCARCGTKTHCPKGSSGSALPNSYSGAMPKSRSSTFRRQIAPDYIVSGHHHYEPAHYSVTIPVSPASSKDPGRIGVPMHHALRDPLLENCSPDPSMIKFDGAATEYEDIQEDISVYDYRQRPCPSLASGYDPIAPAFTYYR</sequence>
<keyword evidence="1 6" id="KW-0732">Signal</keyword>
<comment type="caution">
    <text evidence="8">The sequence shown here is derived from an EMBL/GenBank/DDBJ whole genome shotgun (WGS) entry which is preliminary data.</text>
</comment>
<dbReference type="Proteomes" id="UP000192578">
    <property type="component" value="Unassembled WGS sequence"/>
</dbReference>
<keyword evidence="3" id="KW-0325">Glycoprotein</keyword>
<evidence type="ECO:0000256" key="4">
    <source>
        <dbReference type="ARBA" id="ARBA00023319"/>
    </source>
</evidence>
<dbReference type="EMBL" id="MTYJ01000133">
    <property type="protein sequence ID" value="OQV12955.1"/>
    <property type="molecule type" value="Genomic_DNA"/>
</dbReference>
<feature type="signal peptide" evidence="6">
    <location>
        <begin position="1"/>
        <end position="22"/>
    </location>
</feature>
<proteinExistence type="predicted"/>
<dbReference type="PANTHER" id="PTHR44337">
    <property type="entry name" value="CARCINOEMBRYONIC ANTIGEN-RELATED CELL ADHESION MOLECULE 8"/>
    <property type="match status" value="1"/>
</dbReference>
<organism evidence="8 9">
    <name type="scientific">Hypsibius exemplaris</name>
    <name type="common">Freshwater tardigrade</name>
    <dbReference type="NCBI Taxonomy" id="2072580"/>
    <lineage>
        <taxon>Eukaryota</taxon>
        <taxon>Metazoa</taxon>
        <taxon>Ecdysozoa</taxon>
        <taxon>Tardigrada</taxon>
        <taxon>Eutardigrada</taxon>
        <taxon>Parachela</taxon>
        <taxon>Hypsibioidea</taxon>
        <taxon>Hypsibiidae</taxon>
        <taxon>Hypsibius</taxon>
    </lineage>
</organism>
<feature type="domain" description="Ig-like" evidence="7">
    <location>
        <begin position="156"/>
        <end position="242"/>
    </location>
</feature>
<dbReference type="SUPFAM" id="SSF48726">
    <property type="entry name" value="Immunoglobulin"/>
    <property type="match status" value="3"/>
</dbReference>
<evidence type="ECO:0000259" key="7">
    <source>
        <dbReference type="PROSITE" id="PS50835"/>
    </source>
</evidence>
<dbReference type="InterPro" id="IPR003599">
    <property type="entry name" value="Ig_sub"/>
</dbReference>
<dbReference type="Gene3D" id="2.60.40.10">
    <property type="entry name" value="Immunoglobulins"/>
    <property type="match status" value="3"/>
</dbReference>
<evidence type="ECO:0000256" key="2">
    <source>
        <dbReference type="ARBA" id="ARBA00023157"/>
    </source>
</evidence>
<keyword evidence="5" id="KW-0812">Transmembrane</keyword>
<keyword evidence="5" id="KW-1133">Transmembrane helix</keyword>
<dbReference type="Pfam" id="PF07679">
    <property type="entry name" value="I-set"/>
    <property type="match status" value="1"/>
</dbReference>
<keyword evidence="9" id="KW-1185">Reference proteome</keyword>
<dbReference type="InterPro" id="IPR013098">
    <property type="entry name" value="Ig_I-set"/>
</dbReference>
<dbReference type="CDD" id="cd00096">
    <property type="entry name" value="Ig"/>
    <property type="match status" value="2"/>
</dbReference>
<feature type="domain" description="Ig-like" evidence="7">
    <location>
        <begin position="251"/>
        <end position="351"/>
    </location>
</feature>
<feature type="chain" id="PRO_5013071394" description="Ig-like domain-containing protein" evidence="6">
    <location>
        <begin position="23"/>
        <end position="533"/>
    </location>
</feature>
<protein>
    <recommendedName>
        <fullName evidence="7">Ig-like domain-containing protein</fullName>
    </recommendedName>
</protein>
<keyword evidence="5" id="KW-0472">Membrane</keyword>
<dbReference type="AlphaFoldDB" id="A0A1W0WCK5"/>
<dbReference type="Pfam" id="PF13895">
    <property type="entry name" value="Ig_2"/>
    <property type="match status" value="1"/>
</dbReference>
<evidence type="ECO:0000256" key="5">
    <source>
        <dbReference type="SAM" id="Phobius"/>
    </source>
</evidence>
<feature type="transmembrane region" description="Helical" evidence="5">
    <location>
        <begin position="372"/>
        <end position="395"/>
    </location>
</feature>
<dbReference type="OrthoDB" id="6127080at2759"/>
<dbReference type="PROSITE" id="PS50835">
    <property type="entry name" value="IG_LIKE"/>
    <property type="match status" value="3"/>
</dbReference>
<dbReference type="PANTHER" id="PTHR44337:SF20">
    <property type="entry name" value="CARCINOEMBRYONIC ANTIGEN-RELATED CELL ADHESION MOLECULE 5-RELATED"/>
    <property type="match status" value="1"/>
</dbReference>
<dbReference type="SMART" id="SM00409">
    <property type="entry name" value="IG"/>
    <property type="match status" value="3"/>
</dbReference>
<evidence type="ECO:0000256" key="1">
    <source>
        <dbReference type="ARBA" id="ARBA00022729"/>
    </source>
</evidence>
<dbReference type="InterPro" id="IPR003598">
    <property type="entry name" value="Ig_sub2"/>
</dbReference>
<keyword evidence="2" id="KW-1015">Disulfide bond</keyword>
<accession>A0A1W0WCK5</accession>
<dbReference type="InterPro" id="IPR007110">
    <property type="entry name" value="Ig-like_dom"/>
</dbReference>
<evidence type="ECO:0000313" key="9">
    <source>
        <dbReference type="Proteomes" id="UP000192578"/>
    </source>
</evidence>
<name>A0A1W0WCK5_HYPEX</name>
<evidence type="ECO:0000256" key="3">
    <source>
        <dbReference type="ARBA" id="ARBA00023180"/>
    </source>
</evidence>
<evidence type="ECO:0000256" key="6">
    <source>
        <dbReference type="SAM" id="SignalP"/>
    </source>
</evidence>
<dbReference type="InterPro" id="IPR052598">
    <property type="entry name" value="IgSF_CEA-related"/>
</dbReference>
<reference evidence="9" key="1">
    <citation type="submission" date="2017-01" db="EMBL/GenBank/DDBJ databases">
        <title>Comparative genomics of anhydrobiosis in the tardigrade Hypsibius dujardini.</title>
        <authorList>
            <person name="Yoshida Y."/>
            <person name="Koutsovoulos G."/>
            <person name="Laetsch D."/>
            <person name="Stevens L."/>
            <person name="Kumar S."/>
            <person name="Horikawa D."/>
            <person name="Ishino K."/>
            <person name="Komine S."/>
            <person name="Tomita M."/>
            <person name="Blaxter M."/>
            <person name="Arakawa K."/>
        </authorList>
    </citation>
    <scope>NUCLEOTIDE SEQUENCE [LARGE SCALE GENOMIC DNA]</scope>
    <source>
        <strain evidence="9">Z151</strain>
    </source>
</reference>
<gene>
    <name evidence="8" type="ORF">BV898_12792</name>
</gene>
<evidence type="ECO:0000313" key="8">
    <source>
        <dbReference type="EMBL" id="OQV12955.1"/>
    </source>
</evidence>
<dbReference type="InterPro" id="IPR036179">
    <property type="entry name" value="Ig-like_dom_sf"/>
</dbReference>
<feature type="domain" description="Ig-like" evidence="7">
    <location>
        <begin position="51"/>
        <end position="124"/>
    </location>
</feature>
<keyword evidence="4" id="KW-0393">Immunoglobulin domain</keyword>
<dbReference type="InterPro" id="IPR013783">
    <property type="entry name" value="Ig-like_fold"/>
</dbReference>
<dbReference type="SMART" id="SM00408">
    <property type="entry name" value="IGc2"/>
    <property type="match status" value="3"/>
</dbReference>